<accession>A0A852X3Q1</accession>
<feature type="transmembrane region" description="Helical" evidence="6">
    <location>
        <begin position="33"/>
        <end position="53"/>
    </location>
</feature>
<dbReference type="Proteomes" id="UP000592181">
    <property type="component" value="Unassembled WGS sequence"/>
</dbReference>
<keyword evidence="3 6" id="KW-0812">Transmembrane</keyword>
<dbReference type="InterPro" id="IPR003807">
    <property type="entry name" value="DUF202"/>
</dbReference>
<dbReference type="Pfam" id="PF02656">
    <property type="entry name" value="DUF202"/>
    <property type="match status" value="1"/>
</dbReference>
<comment type="caution">
    <text evidence="8">The sequence shown here is derived from an EMBL/GenBank/DDBJ whole genome shotgun (WGS) entry which is preliminary data.</text>
</comment>
<proteinExistence type="predicted"/>
<evidence type="ECO:0000256" key="2">
    <source>
        <dbReference type="ARBA" id="ARBA00022475"/>
    </source>
</evidence>
<gene>
    <name evidence="8" type="ORF">BJY28_001527</name>
</gene>
<sequence length="124" mass="13485">MESPAPDRRWPRSVYGTGEEPDYRFSMANERTFLAWIRTSLALLAAGVAVDALPTGYPEPLTRTAAGFLSVVALLSAVMAWRRWARVERAVREDRPIGGMRTGLVLAGAVLLMAMLGLILAVAV</sequence>
<dbReference type="AlphaFoldDB" id="A0A852X3Q1"/>
<evidence type="ECO:0000259" key="7">
    <source>
        <dbReference type="Pfam" id="PF02656"/>
    </source>
</evidence>
<dbReference type="EMBL" id="JACBZX010000001">
    <property type="protein sequence ID" value="NYG37058.1"/>
    <property type="molecule type" value="Genomic_DNA"/>
</dbReference>
<evidence type="ECO:0000313" key="9">
    <source>
        <dbReference type="Proteomes" id="UP000592181"/>
    </source>
</evidence>
<feature type="transmembrane region" description="Helical" evidence="6">
    <location>
        <begin position="65"/>
        <end position="82"/>
    </location>
</feature>
<keyword evidence="9" id="KW-1185">Reference proteome</keyword>
<reference evidence="8 9" key="1">
    <citation type="submission" date="2020-07" db="EMBL/GenBank/DDBJ databases">
        <title>Sequencing the genomes of 1000 actinobacteria strains.</title>
        <authorList>
            <person name="Klenk H.-P."/>
        </authorList>
    </citation>
    <scope>NUCLEOTIDE SEQUENCE [LARGE SCALE GENOMIC DNA]</scope>
    <source>
        <strain evidence="8 9">DSM 24723</strain>
    </source>
</reference>
<name>A0A852X3Q1_9MICO</name>
<feature type="transmembrane region" description="Helical" evidence="6">
    <location>
        <begin position="103"/>
        <end position="123"/>
    </location>
</feature>
<evidence type="ECO:0000256" key="4">
    <source>
        <dbReference type="ARBA" id="ARBA00022989"/>
    </source>
</evidence>
<organism evidence="8 9">
    <name type="scientific">Janibacter alkaliphilus</name>
    <dbReference type="NCBI Taxonomy" id="1069963"/>
    <lineage>
        <taxon>Bacteria</taxon>
        <taxon>Bacillati</taxon>
        <taxon>Actinomycetota</taxon>
        <taxon>Actinomycetes</taxon>
        <taxon>Micrococcales</taxon>
        <taxon>Intrasporangiaceae</taxon>
        <taxon>Janibacter</taxon>
    </lineage>
</organism>
<protein>
    <submittedName>
        <fullName evidence="8">Putative membrane protein</fullName>
    </submittedName>
</protein>
<dbReference type="InterPro" id="IPR052053">
    <property type="entry name" value="IM_YidH-like"/>
</dbReference>
<keyword evidence="2" id="KW-1003">Cell membrane</keyword>
<keyword evidence="5 6" id="KW-0472">Membrane</keyword>
<evidence type="ECO:0000256" key="5">
    <source>
        <dbReference type="ARBA" id="ARBA00023136"/>
    </source>
</evidence>
<evidence type="ECO:0000256" key="6">
    <source>
        <dbReference type="SAM" id="Phobius"/>
    </source>
</evidence>
<evidence type="ECO:0000256" key="3">
    <source>
        <dbReference type="ARBA" id="ARBA00022692"/>
    </source>
</evidence>
<feature type="domain" description="DUF202" evidence="7">
    <location>
        <begin position="24"/>
        <end position="90"/>
    </location>
</feature>
<dbReference type="RefSeq" id="WP_343037010.1">
    <property type="nucleotide sequence ID" value="NZ_JACBZX010000001.1"/>
</dbReference>
<dbReference type="PANTHER" id="PTHR34187:SF2">
    <property type="entry name" value="DUF202 DOMAIN-CONTAINING PROTEIN"/>
    <property type="match status" value="1"/>
</dbReference>
<comment type="subcellular location">
    <subcellularLocation>
        <location evidence="1">Cell membrane</location>
        <topology evidence="1">Multi-pass membrane protein</topology>
    </subcellularLocation>
</comment>
<dbReference type="PANTHER" id="PTHR34187">
    <property type="entry name" value="FGR18P"/>
    <property type="match status" value="1"/>
</dbReference>
<keyword evidence="4 6" id="KW-1133">Transmembrane helix</keyword>
<dbReference type="GO" id="GO:0005886">
    <property type="term" value="C:plasma membrane"/>
    <property type="evidence" value="ECO:0007669"/>
    <property type="project" value="UniProtKB-SubCell"/>
</dbReference>
<evidence type="ECO:0000256" key="1">
    <source>
        <dbReference type="ARBA" id="ARBA00004651"/>
    </source>
</evidence>
<evidence type="ECO:0000313" key="8">
    <source>
        <dbReference type="EMBL" id="NYG37058.1"/>
    </source>
</evidence>